<dbReference type="SUPFAM" id="SSF53383">
    <property type="entry name" value="PLP-dependent transferases"/>
    <property type="match status" value="1"/>
</dbReference>
<dbReference type="EMBL" id="CAKOGL010000016">
    <property type="protein sequence ID" value="CAH2096206.1"/>
    <property type="molecule type" value="Genomic_DNA"/>
</dbReference>
<dbReference type="GO" id="GO:0008453">
    <property type="term" value="F:alanine-glyoxylate transaminase activity"/>
    <property type="evidence" value="ECO:0007669"/>
    <property type="project" value="TreeGrafter"/>
</dbReference>
<dbReference type="Gene3D" id="3.40.640.10">
    <property type="entry name" value="Type I PLP-dependent aspartate aminotransferase-like (Major domain)"/>
    <property type="match status" value="1"/>
</dbReference>
<organism evidence="4 5">
    <name type="scientific">Euphydryas editha</name>
    <name type="common">Edith's checkerspot</name>
    <dbReference type="NCBI Taxonomy" id="104508"/>
    <lineage>
        <taxon>Eukaryota</taxon>
        <taxon>Metazoa</taxon>
        <taxon>Ecdysozoa</taxon>
        <taxon>Arthropoda</taxon>
        <taxon>Hexapoda</taxon>
        <taxon>Insecta</taxon>
        <taxon>Pterygota</taxon>
        <taxon>Neoptera</taxon>
        <taxon>Endopterygota</taxon>
        <taxon>Lepidoptera</taxon>
        <taxon>Glossata</taxon>
        <taxon>Ditrysia</taxon>
        <taxon>Papilionoidea</taxon>
        <taxon>Nymphalidae</taxon>
        <taxon>Nymphalinae</taxon>
        <taxon>Euphydryas</taxon>
    </lineage>
</organism>
<keyword evidence="2" id="KW-0663">Pyridoxal phosphate</keyword>
<gene>
    <name evidence="4" type="ORF">EEDITHA_LOCUS11575</name>
</gene>
<evidence type="ECO:0000256" key="2">
    <source>
        <dbReference type="ARBA" id="ARBA00022898"/>
    </source>
</evidence>
<evidence type="ECO:0000256" key="1">
    <source>
        <dbReference type="ARBA" id="ARBA00001933"/>
    </source>
</evidence>
<keyword evidence="5" id="KW-1185">Reference proteome</keyword>
<dbReference type="AlphaFoldDB" id="A0AAU9UAZ8"/>
<dbReference type="InterPro" id="IPR015421">
    <property type="entry name" value="PyrdxlP-dep_Trfase_major"/>
</dbReference>
<dbReference type="GO" id="GO:0004760">
    <property type="term" value="F:L-serine-pyruvate transaminase activity"/>
    <property type="evidence" value="ECO:0007669"/>
    <property type="project" value="TreeGrafter"/>
</dbReference>
<evidence type="ECO:0000259" key="3">
    <source>
        <dbReference type="Pfam" id="PF00266"/>
    </source>
</evidence>
<dbReference type="GO" id="GO:0005777">
    <property type="term" value="C:peroxisome"/>
    <property type="evidence" value="ECO:0007669"/>
    <property type="project" value="TreeGrafter"/>
</dbReference>
<sequence>MSTSKFIVPVPKIEDRDFIKPLLCGPGPCDVWPSVAEALIKPVLSPVCDEFFDVLADIQKGLKYLFQTKSNLVLAISGSGWSGAETIISNLLAPSETLLIATRGYWGDRAFDSAKRYGINAVQFRIPFNTTFSLDQIERELKKLRPTALFIIHGDSSTGTVQSLIGLGELCHK</sequence>
<name>A0AAU9UAZ8_EUPED</name>
<comment type="caution">
    <text evidence="4">The sequence shown here is derived from an EMBL/GenBank/DDBJ whole genome shotgun (WGS) entry which is preliminary data.</text>
</comment>
<dbReference type="PANTHER" id="PTHR21152">
    <property type="entry name" value="AMINOTRANSFERASE CLASS V"/>
    <property type="match status" value="1"/>
</dbReference>
<comment type="cofactor">
    <cofactor evidence="1">
        <name>pyridoxal 5'-phosphate</name>
        <dbReference type="ChEBI" id="CHEBI:597326"/>
    </cofactor>
</comment>
<dbReference type="Proteomes" id="UP001153954">
    <property type="component" value="Unassembled WGS sequence"/>
</dbReference>
<dbReference type="PANTHER" id="PTHR21152:SF40">
    <property type="entry name" value="ALANINE--GLYOXYLATE AMINOTRANSFERASE"/>
    <property type="match status" value="1"/>
</dbReference>
<reference evidence="4" key="1">
    <citation type="submission" date="2022-03" db="EMBL/GenBank/DDBJ databases">
        <authorList>
            <person name="Tunstrom K."/>
        </authorList>
    </citation>
    <scope>NUCLEOTIDE SEQUENCE</scope>
</reference>
<dbReference type="GO" id="GO:0019265">
    <property type="term" value="P:glycine biosynthetic process, by transamination of glyoxylate"/>
    <property type="evidence" value="ECO:0007669"/>
    <property type="project" value="TreeGrafter"/>
</dbReference>
<evidence type="ECO:0000313" key="5">
    <source>
        <dbReference type="Proteomes" id="UP001153954"/>
    </source>
</evidence>
<dbReference type="InterPro" id="IPR015424">
    <property type="entry name" value="PyrdxlP-dep_Trfase"/>
</dbReference>
<dbReference type="InterPro" id="IPR000192">
    <property type="entry name" value="Aminotrans_V_dom"/>
</dbReference>
<feature type="domain" description="Aminotransferase class V" evidence="3">
    <location>
        <begin position="51"/>
        <end position="173"/>
    </location>
</feature>
<protein>
    <recommendedName>
        <fullName evidence="3">Aminotransferase class V domain-containing protein</fullName>
    </recommendedName>
</protein>
<dbReference type="Pfam" id="PF00266">
    <property type="entry name" value="Aminotran_5"/>
    <property type="match status" value="1"/>
</dbReference>
<accession>A0AAU9UAZ8</accession>
<evidence type="ECO:0000313" key="4">
    <source>
        <dbReference type="EMBL" id="CAH2096206.1"/>
    </source>
</evidence>
<proteinExistence type="predicted"/>